<dbReference type="Pfam" id="PF11563">
    <property type="entry name" value="Protoglobin"/>
    <property type="match status" value="1"/>
</dbReference>
<dbReference type="Proteomes" id="UP000054144">
    <property type="component" value="Unassembled WGS sequence"/>
</dbReference>
<keyword evidence="3" id="KW-1185">Reference proteome</keyword>
<proteinExistence type="predicted"/>
<evidence type="ECO:0000313" key="3">
    <source>
        <dbReference type="Proteomes" id="UP000054144"/>
    </source>
</evidence>
<dbReference type="EMBL" id="KN882032">
    <property type="protein sequence ID" value="KIY46437.1"/>
    <property type="molecule type" value="Genomic_DNA"/>
</dbReference>
<dbReference type="GO" id="GO:0019825">
    <property type="term" value="F:oxygen binding"/>
    <property type="evidence" value="ECO:0007669"/>
    <property type="project" value="InterPro"/>
</dbReference>
<dbReference type="GO" id="GO:0020037">
    <property type="term" value="F:heme binding"/>
    <property type="evidence" value="ECO:0007669"/>
    <property type="project" value="InterPro"/>
</dbReference>
<dbReference type="AlphaFoldDB" id="A0A0D7A604"/>
<feature type="non-terminal residue" evidence="2">
    <location>
        <position position="1"/>
    </location>
</feature>
<gene>
    <name evidence="2" type="ORF">FISHEDRAFT_47301</name>
</gene>
<protein>
    <recommendedName>
        <fullName evidence="1">Globin-sensor domain-containing protein</fullName>
    </recommendedName>
</protein>
<reference evidence="2 3" key="1">
    <citation type="journal article" date="2015" name="Fungal Genet. Biol.">
        <title>Evolution of novel wood decay mechanisms in Agaricales revealed by the genome sequences of Fistulina hepatica and Cylindrobasidium torrendii.</title>
        <authorList>
            <person name="Floudas D."/>
            <person name="Held B.W."/>
            <person name="Riley R."/>
            <person name="Nagy L.G."/>
            <person name="Koehler G."/>
            <person name="Ransdell A.S."/>
            <person name="Younus H."/>
            <person name="Chow J."/>
            <person name="Chiniquy J."/>
            <person name="Lipzen A."/>
            <person name="Tritt A."/>
            <person name="Sun H."/>
            <person name="Haridas S."/>
            <person name="LaButti K."/>
            <person name="Ohm R.A."/>
            <person name="Kues U."/>
            <person name="Blanchette R.A."/>
            <person name="Grigoriev I.V."/>
            <person name="Minto R.E."/>
            <person name="Hibbett D.S."/>
        </authorList>
    </citation>
    <scope>NUCLEOTIDE SEQUENCE [LARGE SCALE GENOMIC DNA]</scope>
    <source>
        <strain evidence="2 3">ATCC 64428</strain>
    </source>
</reference>
<name>A0A0D7A604_9AGAR</name>
<dbReference type="InterPro" id="IPR044398">
    <property type="entry name" value="Globin-sensor_dom"/>
</dbReference>
<sequence length="153" mass="17277">VDYLCKSIYFSDDDMDCLAERSTLLSMIPRFVVDVCCYHFLKFNVTKVFLPHAGSGMEGRTMGSPHELTLDAQQTEICKKMFSMYLCKLVTCGFPELVTWEYFDNVGLMHTAEPDLKHHKVIGRGGLCVDLMHLSVTLAWTLDVLTLAFASPL</sequence>
<evidence type="ECO:0000259" key="1">
    <source>
        <dbReference type="Pfam" id="PF11563"/>
    </source>
</evidence>
<feature type="domain" description="Globin-sensor" evidence="1">
    <location>
        <begin position="1"/>
        <end position="147"/>
    </location>
</feature>
<evidence type="ECO:0000313" key="2">
    <source>
        <dbReference type="EMBL" id="KIY46437.1"/>
    </source>
</evidence>
<accession>A0A0D7A604</accession>
<dbReference type="PANTHER" id="PTHR42071">
    <property type="entry name" value="PROTOGLOBIN DOMAIN-CONTAINING PROTEIN"/>
    <property type="match status" value="1"/>
</dbReference>
<dbReference type="OrthoDB" id="10027058at2759"/>
<organism evidence="2 3">
    <name type="scientific">Fistulina hepatica ATCC 64428</name>
    <dbReference type="NCBI Taxonomy" id="1128425"/>
    <lineage>
        <taxon>Eukaryota</taxon>
        <taxon>Fungi</taxon>
        <taxon>Dikarya</taxon>
        <taxon>Basidiomycota</taxon>
        <taxon>Agaricomycotina</taxon>
        <taxon>Agaricomycetes</taxon>
        <taxon>Agaricomycetidae</taxon>
        <taxon>Agaricales</taxon>
        <taxon>Fistulinaceae</taxon>
        <taxon>Fistulina</taxon>
    </lineage>
</organism>
<dbReference type="PANTHER" id="PTHR42071:SF1">
    <property type="entry name" value="GLOBIN-SENSOR DOMAIN-CONTAINING PROTEIN"/>
    <property type="match status" value="1"/>
</dbReference>